<name>A0A0B8ZKQ3_9SPHN</name>
<dbReference type="GO" id="GO:0016787">
    <property type="term" value="F:hydrolase activity"/>
    <property type="evidence" value="ECO:0007669"/>
    <property type="project" value="UniProtKB-KW"/>
</dbReference>
<protein>
    <submittedName>
        <fullName evidence="2">Membrane-bound metal-dependent hydrolase</fullName>
    </submittedName>
</protein>
<sequence length="312" mass="34375">MDNLTHSLVGWALAETGLKHRSRKGLAALVLAANMPDIDVFFGWAPWAPLAMHRGFTHGLVGGVVLMPPLLVSLLWLFDSWQASRGKIAREAPPLRLGWLVLLSYLGAITHPLLDLQTVYAVQLLSPWSERWFHSDGLFIVSPWVLAMLGGGIWATRRFASGAIAVACLGLVAAFILLNVGISALAWHAPRSDAPYAIPDRVFAAPEAMMFWRRDVVWRERGRITFGQYDPLRRLDGLFSFGAPIADNMSDPLVRKAANATPEAVKFLAWSQMPVAEVQRSGCMARVTFADARFTGPTMARNFNTVVELPTC</sequence>
<proteinExistence type="predicted"/>
<evidence type="ECO:0000313" key="2">
    <source>
        <dbReference type="EMBL" id="KHS46811.1"/>
    </source>
</evidence>
<reference evidence="2 3" key="1">
    <citation type="submission" date="2014-10" db="EMBL/GenBank/DDBJ databases">
        <title>Draft genome sequence of Novosphingobium subterraneum DSM 12447.</title>
        <authorList>
            <person name="Gan H.M."/>
            <person name="Gan H.Y."/>
            <person name="Savka M.A."/>
        </authorList>
    </citation>
    <scope>NUCLEOTIDE SEQUENCE [LARGE SCALE GENOMIC DNA]</scope>
    <source>
        <strain evidence="2 3">DSM 12447</strain>
    </source>
</reference>
<dbReference type="EMBL" id="JRVC01000008">
    <property type="protein sequence ID" value="KHS46811.1"/>
    <property type="molecule type" value="Genomic_DNA"/>
</dbReference>
<dbReference type="AlphaFoldDB" id="A0A0B8ZKQ3"/>
<keyword evidence="1" id="KW-1133">Transmembrane helix</keyword>
<dbReference type="PATRIC" id="fig|48936.3.peg.2055"/>
<dbReference type="PANTHER" id="PTHR40031:SF1">
    <property type="entry name" value="MEMBRANE-BOUND METAL-DEPENDENT HYDROLASE"/>
    <property type="match status" value="1"/>
</dbReference>
<keyword evidence="2" id="KW-0378">Hydrolase</keyword>
<keyword evidence="1" id="KW-0472">Membrane</keyword>
<dbReference type="InterPro" id="IPR053170">
    <property type="entry name" value="Transcription_regulator"/>
</dbReference>
<evidence type="ECO:0000256" key="1">
    <source>
        <dbReference type="SAM" id="Phobius"/>
    </source>
</evidence>
<keyword evidence="3" id="KW-1185">Reference proteome</keyword>
<dbReference type="STRING" id="48936.NJ75_02047"/>
<dbReference type="RefSeq" id="WP_039334020.1">
    <property type="nucleotide sequence ID" value="NZ_JRVC01000008.1"/>
</dbReference>
<comment type="caution">
    <text evidence="2">The sequence shown here is derived from an EMBL/GenBank/DDBJ whole genome shotgun (WGS) entry which is preliminary data.</text>
</comment>
<accession>A0A0B8ZKQ3</accession>
<feature type="transmembrane region" description="Helical" evidence="1">
    <location>
        <begin position="163"/>
        <end position="187"/>
    </location>
</feature>
<dbReference type="InterPro" id="IPR007404">
    <property type="entry name" value="YdjM-like"/>
</dbReference>
<feature type="transmembrane region" description="Helical" evidence="1">
    <location>
        <begin position="59"/>
        <end position="78"/>
    </location>
</feature>
<feature type="transmembrane region" description="Helical" evidence="1">
    <location>
        <begin position="137"/>
        <end position="156"/>
    </location>
</feature>
<dbReference type="Proteomes" id="UP000031338">
    <property type="component" value="Unassembled WGS sequence"/>
</dbReference>
<keyword evidence="1" id="KW-0812">Transmembrane</keyword>
<dbReference type="Pfam" id="PF04307">
    <property type="entry name" value="YdjM"/>
    <property type="match status" value="1"/>
</dbReference>
<organism evidence="2 3">
    <name type="scientific">Novosphingobium subterraneum</name>
    <dbReference type="NCBI Taxonomy" id="48936"/>
    <lineage>
        <taxon>Bacteria</taxon>
        <taxon>Pseudomonadati</taxon>
        <taxon>Pseudomonadota</taxon>
        <taxon>Alphaproteobacteria</taxon>
        <taxon>Sphingomonadales</taxon>
        <taxon>Sphingomonadaceae</taxon>
        <taxon>Novosphingobium</taxon>
    </lineage>
</organism>
<gene>
    <name evidence="2" type="ORF">NJ75_02047</name>
</gene>
<feature type="transmembrane region" description="Helical" evidence="1">
    <location>
        <begin position="99"/>
        <end position="125"/>
    </location>
</feature>
<evidence type="ECO:0000313" key="3">
    <source>
        <dbReference type="Proteomes" id="UP000031338"/>
    </source>
</evidence>
<dbReference type="PANTHER" id="PTHR40031">
    <property type="entry name" value="HYPOTHETICAL MEMBRANE SPANNING PROTEIN"/>
    <property type="match status" value="1"/>
</dbReference>